<sequence>MAYPYPVFNAENVFDNTQQQVGFYDYSTPFNGTYSFTTDYSYYNNYYDYVNTYASYYPTAMDSSSLNISPTTGSPNSSHFTTFTHFSTPSTSPSTSTQSSTPPSNSDNKKSFQCSNCSVTETIRWRNIRSKEGIQCNACFIYQRKYNETRPVTAVNKYQKRKLKVQETNGVDSS</sequence>
<dbReference type="WormBase" id="K04C2.6">
    <property type="protein sequence ID" value="CE28867"/>
    <property type="gene ID" value="WBGene00003181"/>
    <property type="gene designation" value="med-2"/>
</dbReference>
<keyword evidence="4" id="KW-0862">Zinc</keyword>
<dbReference type="EMBL" id="AF302238">
    <property type="protein sequence ID" value="AAG21386.1"/>
    <property type="molecule type" value="Genomic_DNA"/>
</dbReference>
<dbReference type="SMART" id="SM00401">
    <property type="entry name" value="ZnF_GATA"/>
    <property type="match status" value="1"/>
</dbReference>
<organism evidence="7">
    <name type="scientific">Caenorhabditis elegans</name>
    <dbReference type="NCBI Taxonomy" id="6239"/>
    <lineage>
        <taxon>Eukaryota</taxon>
        <taxon>Metazoa</taxon>
        <taxon>Ecdysozoa</taxon>
        <taxon>Nematoda</taxon>
        <taxon>Chromadorea</taxon>
        <taxon>Rhabditida</taxon>
        <taxon>Rhabditina</taxon>
        <taxon>Rhabditomorpha</taxon>
        <taxon>Rhabditoidea</taxon>
        <taxon>Rhabditidae</taxon>
        <taxon>Peloderinae</taxon>
        <taxon>Caenorhabditis</taxon>
    </lineage>
</organism>
<dbReference type="GO" id="GO:0045165">
    <property type="term" value="P:cell fate commitment"/>
    <property type="evidence" value="ECO:0000318"/>
    <property type="project" value="GO_Central"/>
</dbReference>
<keyword evidence="9" id="KW-1185">Reference proteome</keyword>
<dbReference type="KEGG" id="cel:CELE_K04C2.6"/>
<reference evidence="8" key="3">
    <citation type="submission" date="2003-03" db="EMBL/GenBank/DDBJ databases">
        <authorList>
            <person name="Sulson J.E."/>
            <person name="Waterston R."/>
        </authorList>
    </citation>
    <scope>NUCLEOTIDE SEQUENCE</scope>
    <source>
        <strain evidence="8">Bristol N2</strain>
    </source>
</reference>
<dbReference type="OMA" id="TTNSCKW"/>
<dbReference type="Reactome" id="R-CEL-5683826">
    <property type="pathway name" value="Surfactant metabolism"/>
</dbReference>
<protein>
    <submittedName>
        <fullName evidence="8">GATA-type domain-containing protein</fullName>
    </submittedName>
    <submittedName>
        <fullName evidence="7">GATA-type transcription factor</fullName>
    </submittedName>
</protein>
<dbReference type="IntAct" id="G5EF25">
    <property type="interactions" value="7"/>
</dbReference>
<dbReference type="GO" id="GO:0045944">
    <property type="term" value="P:positive regulation of transcription by RNA polymerase II"/>
    <property type="evidence" value="ECO:0000318"/>
    <property type="project" value="GO_Central"/>
</dbReference>
<dbReference type="Bgee" id="WBGene00003181">
    <property type="expression patterns" value="Expressed in cell and 8 other cell types or tissues"/>
</dbReference>
<accession>G5EF25</accession>
<dbReference type="STRING" id="6239.K04C2.6.1"/>
<feature type="compositionally biased region" description="Low complexity" evidence="5">
    <location>
        <begin position="86"/>
        <end position="106"/>
    </location>
</feature>
<feature type="region of interest" description="Disordered" evidence="5">
    <location>
        <begin position="86"/>
        <end position="113"/>
    </location>
</feature>
<dbReference type="FunCoup" id="G5EF25">
    <property type="interactions" value="2"/>
</dbReference>
<dbReference type="PROSITE" id="PS50114">
    <property type="entry name" value="GATA_ZN_FINGER_2"/>
    <property type="match status" value="1"/>
</dbReference>
<dbReference type="PROSITE" id="PS00344">
    <property type="entry name" value="GATA_ZN_FINGER_1"/>
    <property type="match status" value="1"/>
</dbReference>
<gene>
    <name evidence="8 10" type="primary">med-2</name>
    <name evidence="8" type="ORF">CELE_K04C2.6</name>
    <name evidence="10" type="ORF">K04C2.6</name>
</gene>
<dbReference type="InterPro" id="IPR000679">
    <property type="entry name" value="Znf_GATA"/>
</dbReference>
<evidence type="ECO:0000313" key="8">
    <source>
        <dbReference type="EMBL" id="CCD72619.1"/>
    </source>
</evidence>
<keyword evidence="4" id="KW-0479">Metal-binding</keyword>
<dbReference type="PaxDb" id="6239-K04C2.6"/>
<keyword evidence="2" id="KW-0804">Transcription</keyword>
<dbReference type="GO" id="GO:0008270">
    <property type="term" value="F:zinc ion binding"/>
    <property type="evidence" value="ECO:0007669"/>
    <property type="project" value="UniProtKB-KW"/>
</dbReference>
<dbReference type="GeneID" id="191706"/>
<dbReference type="OrthoDB" id="5874193at2759"/>
<dbReference type="GO" id="GO:0000978">
    <property type="term" value="F:RNA polymerase II cis-regulatory region sequence-specific DNA binding"/>
    <property type="evidence" value="ECO:0000318"/>
    <property type="project" value="GO_Central"/>
</dbReference>
<dbReference type="CDD" id="cd00202">
    <property type="entry name" value="ZnF_GATA"/>
    <property type="match status" value="1"/>
</dbReference>
<reference evidence="8" key="4">
    <citation type="submission" date="2024-10" db="EMBL/GenBank/DDBJ databases">
        <authorList>
            <consortium name="WormBase Consortium"/>
            <person name="WormBase"/>
        </authorList>
    </citation>
    <scope>NUCLEOTIDE SEQUENCE</scope>
    <source>
        <strain evidence="8">Bristol N2</strain>
    </source>
</reference>
<dbReference type="HOGENOM" id="CLU_1579972_0_0_1"/>
<keyword evidence="4" id="KW-0863">Zinc-finger</keyword>
<keyword evidence="3" id="KW-0539">Nucleus</keyword>
<dbReference type="Reactome" id="R-CEL-8936459">
    <property type="pathway name" value="RUNX1 regulates genes involved in megakaryocyte differentiation and platelet function"/>
</dbReference>
<dbReference type="Pfam" id="PF00320">
    <property type="entry name" value="GATA"/>
    <property type="match status" value="1"/>
</dbReference>
<dbReference type="Proteomes" id="UP000001940">
    <property type="component" value="Chromosome III"/>
</dbReference>
<dbReference type="AlphaFoldDB" id="G5EF25"/>
<dbReference type="Gene3D" id="3.30.50.10">
    <property type="entry name" value="Erythroid Transcription Factor GATA-1, subunit A"/>
    <property type="match status" value="1"/>
</dbReference>
<evidence type="ECO:0000256" key="1">
    <source>
        <dbReference type="ARBA" id="ARBA00023015"/>
    </source>
</evidence>
<evidence type="ECO:0000256" key="5">
    <source>
        <dbReference type="SAM" id="MobiDB-lite"/>
    </source>
</evidence>
<name>G5EF25_CAEEL</name>
<evidence type="ECO:0000313" key="10">
    <source>
        <dbReference type="WormBase" id="K04C2.6"/>
    </source>
</evidence>
<dbReference type="AGR" id="WB:WBGene00003181"/>
<dbReference type="RefSeq" id="NP_498497.1">
    <property type="nucleotide sequence ID" value="NM_066096.3"/>
</dbReference>
<dbReference type="GO" id="GO:0001714">
    <property type="term" value="P:endodermal cell fate specification"/>
    <property type="evidence" value="ECO:0000316"/>
    <property type="project" value="WormBase"/>
</dbReference>
<dbReference type="SUPFAM" id="SSF57716">
    <property type="entry name" value="Glucocorticoid receptor-like (DNA-binding domain)"/>
    <property type="match status" value="1"/>
</dbReference>
<evidence type="ECO:0000259" key="6">
    <source>
        <dbReference type="PROSITE" id="PS50114"/>
    </source>
</evidence>
<keyword evidence="1" id="KW-0805">Transcription regulation</keyword>
<evidence type="ECO:0000256" key="2">
    <source>
        <dbReference type="ARBA" id="ARBA00023163"/>
    </source>
</evidence>
<dbReference type="InterPro" id="IPR013088">
    <property type="entry name" value="Znf_NHR/GATA"/>
</dbReference>
<reference evidence="8 9" key="1">
    <citation type="journal article" date="1998" name="Science">
        <title>Genome sequence of the nematode C. elegans: a platform for investigating biology.</title>
        <authorList>
            <consortium name="The C. elegans sequencing consortium"/>
            <person name="Sulson J.E."/>
            <person name="Waterston R."/>
        </authorList>
    </citation>
    <scope>NUCLEOTIDE SEQUENCE [LARGE SCALE GENOMIC DNA]</scope>
    <source>
        <strain evidence="8 9">Bristol N2</strain>
    </source>
</reference>
<reference evidence="7" key="2">
    <citation type="journal article" date="2001" name="Mol. Cell">
        <title>Restriction of mesendoderm to a single blastomere by the combined action of SKN-1 and a GSK-3beta homolog is mediated by MED-1 and -2 in C. elegans.</title>
        <authorList>
            <person name="Maduro M.F."/>
            <person name="Meneghini M.D."/>
            <person name="Bowerman B."/>
            <person name="Broitman-Maduro G."/>
            <person name="Rothman J.H."/>
        </authorList>
    </citation>
    <scope>NUCLEOTIDE SEQUENCE</scope>
</reference>
<dbReference type="GO" id="GO:0005634">
    <property type="term" value="C:nucleus"/>
    <property type="evidence" value="ECO:0000318"/>
    <property type="project" value="GO_Central"/>
</dbReference>
<dbReference type="GO" id="GO:0000981">
    <property type="term" value="F:DNA-binding transcription factor activity, RNA polymerase II-specific"/>
    <property type="evidence" value="ECO:0000318"/>
    <property type="project" value="GO_Central"/>
</dbReference>
<dbReference type="GO" id="GO:0000122">
    <property type="term" value="P:negative regulation of transcription by RNA polymerase II"/>
    <property type="evidence" value="ECO:0000318"/>
    <property type="project" value="GO_Central"/>
</dbReference>
<evidence type="ECO:0000256" key="4">
    <source>
        <dbReference type="PROSITE-ProRule" id="PRU00094"/>
    </source>
</evidence>
<proteinExistence type="predicted"/>
<dbReference type="eggNOG" id="KOG1601">
    <property type="taxonomic scope" value="Eukaryota"/>
</dbReference>
<dbReference type="EMBL" id="BX284603">
    <property type="protein sequence ID" value="CCD72619.1"/>
    <property type="molecule type" value="Genomic_DNA"/>
</dbReference>
<feature type="domain" description="GATA-type" evidence="6">
    <location>
        <begin position="108"/>
        <end position="162"/>
    </location>
</feature>
<evidence type="ECO:0000256" key="3">
    <source>
        <dbReference type="ARBA" id="ARBA00023242"/>
    </source>
</evidence>
<evidence type="ECO:0000313" key="7">
    <source>
        <dbReference type="EMBL" id="AAG21386.1"/>
    </source>
</evidence>
<dbReference type="CTD" id="191706"/>
<dbReference type="GO" id="GO:0160094">
    <property type="term" value="P:nematode pharynx development"/>
    <property type="evidence" value="ECO:0000316"/>
    <property type="project" value="WormBase"/>
</dbReference>
<evidence type="ECO:0000313" key="9">
    <source>
        <dbReference type="Proteomes" id="UP000001940"/>
    </source>
</evidence>